<proteinExistence type="predicted"/>
<comment type="caution">
    <text evidence="5">The sequence shown here is derived from an EMBL/GenBank/DDBJ whole genome shotgun (WGS) entry which is preliminary data.</text>
</comment>
<dbReference type="AlphaFoldDB" id="A0A401V0Q8"/>
<dbReference type="Proteomes" id="UP000288246">
    <property type="component" value="Unassembled WGS sequence"/>
</dbReference>
<dbReference type="RefSeq" id="WP_200829711.1">
    <property type="nucleotide sequence ID" value="NZ_BHYL01000158.1"/>
</dbReference>
<keyword evidence="6" id="KW-1185">Reference proteome</keyword>
<feature type="domain" description="HipA-like C-terminal" evidence="4">
    <location>
        <begin position="23"/>
        <end position="114"/>
    </location>
</feature>
<accession>A0A401V0Q8</accession>
<keyword evidence="1" id="KW-0808">Transferase</keyword>
<evidence type="ECO:0000313" key="6">
    <source>
        <dbReference type="Proteomes" id="UP000288246"/>
    </source>
</evidence>
<evidence type="ECO:0000259" key="4">
    <source>
        <dbReference type="Pfam" id="PF07804"/>
    </source>
</evidence>
<reference evidence="5 6" key="1">
    <citation type="submission" date="2018-11" db="EMBL/GenBank/DDBJ databases">
        <title>Draft genome sequence of Cellulomonas takizawaensis strain TKZ-21.</title>
        <authorList>
            <person name="Yamamura H."/>
            <person name="Hayashi T."/>
            <person name="Hamada M."/>
            <person name="Serisawa Y."/>
            <person name="Matsuyama K."/>
            <person name="Nakagawa Y."/>
            <person name="Otoguro M."/>
            <person name="Yanagida F."/>
            <person name="Hayakawa M."/>
        </authorList>
    </citation>
    <scope>NUCLEOTIDE SEQUENCE [LARGE SCALE GENOMIC DNA]</scope>
    <source>
        <strain evidence="5 6">TKZ-21</strain>
    </source>
</reference>
<dbReference type="InterPro" id="IPR012893">
    <property type="entry name" value="HipA-like_C"/>
</dbReference>
<name>A0A401V0Q8_9CELL</name>
<dbReference type="GO" id="GO:0016301">
    <property type="term" value="F:kinase activity"/>
    <property type="evidence" value="ECO:0007669"/>
    <property type="project" value="UniProtKB-KW"/>
</dbReference>
<protein>
    <recommendedName>
        <fullName evidence="4">HipA-like C-terminal domain-containing protein</fullName>
    </recommendedName>
</protein>
<sequence>MARAWARCPDDAHPETELTASDERYPDLTVVEAFGLSLARHVGLRAPGWSMWSSPDAGIRALVVERYDRRVEDDGTVRRLHQEDLCQALAVSPVRKYQHQDGGPGVGQIGRLLRVRAGA</sequence>
<feature type="region of interest" description="Disordered" evidence="3">
    <location>
        <begin position="1"/>
        <end position="20"/>
    </location>
</feature>
<evidence type="ECO:0000313" key="5">
    <source>
        <dbReference type="EMBL" id="GCD20492.1"/>
    </source>
</evidence>
<organism evidence="5 6">
    <name type="scientific">Cellulomonas algicola</name>
    <dbReference type="NCBI Taxonomy" id="2071633"/>
    <lineage>
        <taxon>Bacteria</taxon>
        <taxon>Bacillati</taxon>
        <taxon>Actinomycetota</taxon>
        <taxon>Actinomycetes</taxon>
        <taxon>Micrococcales</taxon>
        <taxon>Cellulomonadaceae</taxon>
        <taxon>Cellulomonas</taxon>
    </lineage>
</organism>
<evidence type="ECO:0000256" key="2">
    <source>
        <dbReference type="ARBA" id="ARBA00022777"/>
    </source>
</evidence>
<evidence type="ECO:0000256" key="3">
    <source>
        <dbReference type="SAM" id="MobiDB-lite"/>
    </source>
</evidence>
<keyword evidence="2" id="KW-0418">Kinase</keyword>
<dbReference type="Pfam" id="PF07804">
    <property type="entry name" value="HipA_C"/>
    <property type="match status" value="1"/>
</dbReference>
<gene>
    <name evidence="5" type="ORF">CTKZ_20540</name>
</gene>
<feature type="compositionally biased region" description="Basic and acidic residues" evidence="3">
    <location>
        <begin position="8"/>
        <end position="20"/>
    </location>
</feature>
<dbReference type="EMBL" id="BHYL01000158">
    <property type="protein sequence ID" value="GCD20492.1"/>
    <property type="molecule type" value="Genomic_DNA"/>
</dbReference>
<evidence type="ECO:0000256" key="1">
    <source>
        <dbReference type="ARBA" id="ARBA00022679"/>
    </source>
</evidence>